<accession>A0A6A5QMF3</accession>
<sequence length="458" mass="49683">MEISFVDKVSAQNAYHACRENGEGLVITSHHGCNTEGERAVYRIHNVSYVNDGQGLELNITKASWQDAFHKFDISFGHTAEGHIFRRHSNFAKIRKKGLSFDVEVPDDTPDSVTSATIDLHSELINKTFGPEEFLSGVEELGPLPALPIEFGCRNCSTRGQIALTQGAIQIDLGKIDVIPDFLQGGDDGKDISSMITGGYVELSATGLGARLELFARPTKPGAFELPLFPVTIYGFSIPGIGFAGALFEPRIAFSFNSSRMFELTYGMDVAVPDGSNIRLELTDIADSSFNGFSVPTLTPLPFNTNITDDEILLGLAFKPTIPVGFRFTQDFKVEATASLNLPRLDAKLSRNPAKYCLNTTKGSMTSNTPSANEDPALKPEPLKVGALTLVEANLSLTIDVGLGLGLFLLPPPLDHKSFKENLYSTAFPLITSCVDARKALPPMTVTVECNKTMPTRT</sequence>
<dbReference type="Pfam" id="PF22974">
    <property type="entry name" value="DUF7029"/>
    <property type="match status" value="1"/>
</dbReference>
<proteinExistence type="predicted"/>
<evidence type="ECO:0000313" key="2">
    <source>
        <dbReference type="EMBL" id="KAF1915960.1"/>
    </source>
</evidence>
<organism evidence="2 3">
    <name type="scientific">Ampelomyces quisqualis</name>
    <name type="common">Powdery mildew agent</name>
    <dbReference type="NCBI Taxonomy" id="50730"/>
    <lineage>
        <taxon>Eukaryota</taxon>
        <taxon>Fungi</taxon>
        <taxon>Dikarya</taxon>
        <taxon>Ascomycota</taxon>
        <taxon>Pezizomycotina</taxon>
        <taxon>Dothideomycetes</taxon>
        <taxon>Pleosporomycetidae</taxon>
        <taxon>Pleosporales</taxon>
        <taxon>Pleosporineae</taxon>
        <taxon>Phaeosphaeriaceae</taxon>
        <taxon>Ampelomyces</taxon>
    </lineage>
</organism>
<feature type="non-terminal residue" evidence="2">
    <location>
        <position position="458"/>
    </location>
</feature>
<reference evidence="2" key="1">
    <citation type="journal article" date="2020" name="Stud. Mycol.">
        <title>101 Dothideomycetes genomes: a test case for predicting lifestyles and emergence of pathogens.</title>
        <authorList>
            <person name="Haridas S."/>
            <person name="Albert R."/>
            <person name="Binder M."/>
            <person name="Bloem J."/>
            <person name="Labutti K."/>
            <person name="Salamov A."/>
            <person name="Andreopoulos B."/>
            <person name="Baker S."/>
            <person name="Barry K."/>
            <person name="Bills G."/>
            <person name="Bluhm B."/>
            <person name="Cannon C."/>
            <person name="Castanera R."/>
            <person name="Culley D."/>
            <person name="Daum C."/>
            <person name="Ezra D."/>
            <person name="Gonzalez J."/>
            <person name="Henrissat B."/>
            <person name="Kuo A."/>
            <person name="Liang C."/>
            <person name="Lipzen A."/>
            <person name="Lutzoni F."/>
            <person name="Magnuson J."/>
            <person name="Mondo S."/>
            <person name="Nolan M."/>
            <person name="Ohm R."/>
            <person name="Pangilinan J."/>
            <person name="Park H.-J."/>
            <person name="Ramirez L."/>
            <person name="Alfaro M."/>
            <person name="Sun H."/>
            <person name="Tritt A."/>
            <person name="Yoshinaga Y."/>
            <person name="Zwiers L.-H."/>
            <person name="Turgeon B."/>
            <person name="Goodwin S."/>
            <person name="Spatafora J."/>
            <person name="Crous P."/>
            <person name="Grigoriev I."/>
        </authorList>
    </citation>
    <scope>NUCLEOTIDE SEQUENCE</scope>
    <source>
        <strain evidence="2">HMLAC05119</strain>
    </source>
</reference>
<dbReference type="Proteomes" id="UP000800096">
    <property type="component" value="Unassembled WGS sequence"/>
</dbReference>
<protein>
    <recommendedName>
        <fullName evidence="1">DUF7029 domain-containing protein</fullName>
    </recommendedName>
</protein>
<evidence type="ECO:0000259" key="1">
    <source>
        <dbReference type="Pfam" id="PF22974"/>
    </source>
</evidence>
<feature type="domain" description="DUF7029" evidence="1">
    <location>
        <begin position="1"/>
        <end position="73"/>
    </location>
</feature>
<gene>
    <name evidence="2" type="ORF">BDU57DRAFT_422039</name>
</gene>
<dbReference type="InterPro" id="IPR054293">
    <property type="entry name" value="DUF7029"/>
</dbReference>
<name>A0A6A5QMF3_AMPQU</name>
<keyword evidence="3" id="KW-1185">Reference proteome</keyword>
<dbReference type="OrthoDB" id="5382170at2759"/>
<evidence type="ECO:0000313" key="3">
    <source>
        <dbReference type="Proteomes" id="UP000800096"/>
    </source>
</evidence>
<dbReference type="AlphaFoldDB" id="A0A6A5QMF3"/>
<dbReference type="EMBL" id="ML979135">
    <property type="protein sequence ID" value="KAF1915960.1"/>
    <property type="molecule type" value="Genomic_DNA"/>
</dbReference>